<dbReference type="NCBIfam" id="TIGR01713">
    <property type="entry name" value="typeII_sec_gspC"/>
    <property type="match status" value="1"/>
</dbReference>
<keyword evidence="12" id="KW-1185">Reference proteome</keyword>
<dbReference type="RefSeq" id="WP_258989856.1">
    <property type="nucleotide sequence ID" value="NZ_JALIGE010000076.1"/>
</dbReference>
<keyword evidence="8" id="KW-1133">Transmembrane helix</keyword>
<protein>
    <submittedName>
        <fullName evidence="11">Type II secretion system protein GspC</fullName>
    </submittedName>
</protein>
<comment type="caution">
    <text evidence="11">The sequence shown here is derived from an EMBL/GenBank/DDBJ whole genome shotgun (WGS) entry which is preliminary data.</text>
</comment>
<keyword evidence="6" id="KW-0812">Transmembrane</keyword>
<feature type="domain" description="Type II secretion system protein GspC N-terminal" evidence="10">
    <location>
        <begin position="42"/>
        <end position="127"/>
    </location>
</feature>
<evidence type="ECO:0000259" key="10">
    <source>
        <dbReference type="Pfam" id="PF11356"/>
    </source>
</evidence>
<dbReference type="Gene3D" id="2.30.42.10">
    <property type="match status" value="1"/>
</dbReference>
<keyword evidence="9" id="KW-0472">Membrane</keyword>
<name>A0ABT2E602_9ENTR</name>
<evidence type="ECO:0000256" key="7">
    <source>
        <dbReference type="ARBA" id="ARBA00022927"/>
    </source>
</evidence>
<evidence type="ECO:0000313" key="11">
    <source>
        <dbReference type="EMBL" id="MCS2163315.1"/>
    </source>
</evidence>
<evidence type="ECO:0000256" key="6">
    <source>
        <dbReference type="ARBA" id="ARBA00022692"/>
    </source>
</evidence>
<reference evidence="11 12" key="1">
    <citation type="submission" date="2022-04" db="EMBL/GenBank/DDBJ databases">
        <title>Proposal of a three novel species of Scandinavium, Scandinavium hiltneri, Scandinavium manionii, Scandinavium tedordense.</title>
        <authorList>
            <person name="Maddock D.W."/>
            <person name="Brady C.L."/>
            <person name="Denman S."/>
            <person name="Arnold D."/>
        </authorList>
    </citation>
    <scope>NUCLEOTIDE SEQUENCE [LARGE SCALE GENOMIC DNA]</scope>
    <source>
        <strain evidence="11 12">H11S7</strain>
    </source>
</reference>
<dbReference type="Gene3D" id="2.30.30.830">
    <property type="match status" value="1"/>
</dbReference>
<evidence type="ECO:0000256" key="3">
    <source>
        <dbReference type="ARBA" id="ARBA00022448"/>
    </source>
</evidence>
<keyword evidence="3" id="KW-0813">Transport</keyword>
<dbReference type="InterPro" id="IPR024961">
    <property type="entry name" value="T2SS_GspC_N"/>
</dbReference>
<dbReference type="InterPro" id="IPR036034">
    <property type="entry name" value="PDZ_sf"/>
</dbReference>
<dbReference type="InterPro" id="IPR001639">
    <property type="entry name" value="T2SS_protein-GspC"/>
</dbReference>
<evidence type="ECO:0000256" key="8">
    <source>
        <dbReference type="ARBA" id="ARBA00022989"/>
    </source>
</evidence>
<dbReference type="SUPFAM" id="SSF50156">
    <property type="entry name" value="PDZ domain-like"/>
    <property type="match status" value="1"/>
</dbReference>
<accession>A0ABT2E602</accession>
<evidence type="ECO:0000256" key="1">
    <source>
        <dbReference type="ARBA" id="ARBA00004533"/>
    </source>
</evidence>
<sequence>MFILLILSGQQGYIAYKDYKKAVDKLTGARIRAGESTTAEKSFSLFASEAQQRNEGAQVQEPLSAEVDGILLSDEAWLSLAMIKIAGQQQSYREGDTLAGYDDAWIETITQDSVVVRYHGVAQTLALKRPDYFKGMEPPPPVEELDANRRHAALMLSDYFVLKPLFREGKLQGYIINPRNASGYFKQSGFEPGDIVVKVDASDMTRELPAKLMATNWLKMKVADVVVQRHGQLKNIHLNVLND</sequence>
<evidence type="ECO:0000313" key="12">
    <source>
        <dbReference type="Proteomes" id="UP001205357"/>
    </source>
</evidence>
<keyword evidence="7" id="KW-0653">Protein transport</keyword>
<keyword evidence="4" id="KW-1003">Cell membrane</keyword>
<evidence type="ECO:0000256" key="4">
    <source>
        <dbReference type="ARBA" id="ARBA00022475"/>
    </source>
</evidence>
<comment type="similarity">
    <text evidence="2">Belongs to the GSP C family.</text>
</comment>
<evidence type="ECO:0000256" key="5">
    <source>
        <dbReference type="ARBA" id="ARBA00022519"/>
    </source>
</evidence>
<dbReference type="EMBL" id="JALIGE010000076">
    <property type="protein sequence ID" value="MCS2163315.1"/>
    <property type="molecule type" value="Genomic_DNA"/>
</dbReference>
<proteinExistence type="inferred from homology"/>
<evidence type="ECO:0000256" key="2">
    <source>
        <dbReference type="ARBA" id="ARBA00007986"/>
    </source>
</evidence>
<evidence type="ECO:0000256" key="9">
    <source>
        <dbReference type="ARBA" id="ARBA00023136"/>
    </source>
</evidence>
<keyword evidence="5" id="KW-0997">Cell inner membrane</keyword>
<dbReference type="Pfam" id="PF11356">
    <property type="entry name" value="T2SSC"/>
    <property type="match status" value="1"/>
</dbReference>
<gene>
    <name evidence="11" type="primary">gspC</name>
    <name evidence="11" type="ORF">MUU47_19720</name>
</gene>
<comment type="subcellular location">
    <subcellularLocation>
        <location evidence="1">Cell inner membrane</location>
    </subcellularLocation>
</comment>
<organism evidence="11 12">
    <name type="scientific">Scandinavium hiltneri</name>
    <dbReference type="NCBI Taxonomy" id="2926519"/>
    <lineage>
        <taxon>Bacteria</taxon>
        <taxon>Pseudomonadati</taxon>
        <taxon>Pseudomonadota</taxon>
        <taxon>Gammaproteobacteria</taxon>
        <taxon>Enterobacterales</taxon>
        <taxon>Enterobacteriaceae</taxon>
        <taxon>Scandinavium</taxon>
    </lineage>
</organism>
<dbReference type="Proteomes" id="UP001205357">
    <property type="component" value="Unassembled WGS sequence"/>
</dbReference>